<evidence type="ECO:0000313" key="2">
    <source>
        <dbReference type="Proteomes" id="UP001152798"/>
    </source>
</evidence>
<evidence type="ECO:0000313" key="1">
    <source>
        <dbReference type="EMBL" id="CAH1396569.1"/>
    </source>
</evidence>
<sequence length="147" mass="16968">MTGMPPGSFRRKSSTKTLEKREFSNEYLNCKNWLDKKIQKLLMNQSSTSPGQHEADAPEKDTFQGVRVRRMITKKSICTFIDGLQQYGIDLEYACHLFSGVFRTKAKVVGPDEICINGDVLNYLKYHIPYYWPEVGEILCEKELMTC</sequence>
<dbReference type="OrthoDB" id="277199at2759"/>
<reference evidence="1" key="1">
    <citation type="submission" date="2022-01" db="EMBL/GenBank/DDBJ databases">
        <authorList>
            <person name="King R."/>
        </authorList>
    </citation>
    <scope>NUCLEOTIDE SEQUENCE</scope>
</reference>
<dbReference type="AlphaFoldDB" id="A0A9P0H6Z7"/>
<proteinExistence type="predicted"/>
<dbReference type="InterPro" id="IPR050318">
    <property type="entry name" value="DENR/SUI1_TIF"/>
</dbReference>
<name>A0A9P0H6Z7_NEZVI</name>
<organism evidence="1 2">
    <name type="scientific">Nezara viridula</name>
    <name type="common">Southern green stink bug</name>
    <name type="synonym">Cimex viridulus</name>
    <dbReference type="NCBI Taxonomy" id="85310"/>
    <lineage>
        <taxon>Eukaryota</taxon>
        <taxon>Metazoa</taxon>
        <taxon>Ecdysozoa</taxon>
        <taxon>Arthropoda</taxon>
        <taxon>Hexapoda</taxon>
        <taxon>Insecta</taxon>
        <taxon>Pterygota</taxon>
        <taxon>Neoptera</taxon>
        <taxon>Paraneoptera</taxon>
        <taxon>Hemiptera</taxon>
        <taxon>Heteroptera</taxon>
        <taxon>Panheteroptera</taxon>
        <taxon>Pentatomomorpha</taxon>
        <taxon>Pentatomoidea</taxon>
        <taxon>Pentatomidae</taxon>
        <taxon>Pentatominae</taxon>
        <taxon>Nezara</taxon>
    </lineage>
</organism>
<keyword evidence="2" id="KW-1185">Reference proteome</keyword>
<accession>A0A9P0H6Z7</accession>
<dbReference type="PANTHER" id="PTHR12789:SF0">
    <property type="entry name" value="DENSITY-REGULATED PROTEIN"/>
    <property type="match status" value="1"/>
</dbReference>
<dbReference type="GO" id="GO:0002188">
    <property type="term" value="P:translation reinitiation"/>
    <property type="evidence" value="ECO:0007669"/>
    <property type="project" value="TreeGrafter"/>
</dbReference>
<gene>
    <name evidence="1" type="ORF">NEZAVI_LOCUS6614</name>
</gene>
<dbReference type="GO" id="GO:0001731">
    <property type="term" value="P:formation of translation preinitiation complex"/>
    <property type="evidence" value="ECO:0007669"/>
    <property type="project" value="TreeGrafter"/>
</dbReference>
<dbReference type="Proteomes" id="UP001152798">
    <property type="component" value="Chromosome 3"/>
</dbReference>
<dbReference type="GO" id="GO:0003729">
    <property type="term" value="F:mRNA binding"/>
    <property type="evidence" value="ECO:0007669"/>
    <property type="project" value="TreeGrafter"/>
</dbReference>
<protein>
    <submittedName>
        <fullName evidence="1">Uncharacterized protein</fullName>
    </submittedName>
</protein>
<dbReference type="PANTHER" id="PTHR12789">
    <property type="entry name" value="DENSITY-REGULATED PROTEIN HOMOLOG"/>
    <property type="match status" value="1"/>
</dbReference>
<dbReference type="EMBL" id="OV725079">
    <property type="protein sequence ID" value="CAH1396569.1"/>
    <property type="molecule type" value="Genomic_DNA"/>
</dbReference>